<evidence type="ECO:0000256" key="1">
    <source>
        <dbReference type="PIRSR" id="PIRSR000390-1"/>
    </source>
</evidence>
<dbReference type="AlphaFoldDB" id="A0A1F7I6V9"/>
<dbReference type="Gene3D" id="3.40.640.10">
    <property type="entry name" value="Type I PLP-dependent aspartate aminotransferase-like (Major domain)"/>
    <property type="match status" value="1"/>
</dbReference>
<dbReference type="SUPFAM" id="SSF53383">
    <property type="entry name" value="PLP-dependent transferases"/>
    <property type="match status" value="1"/>
</dbReference>
<accession>A0A1F7I6V9</accession>
<dbReference type="PANTHER" id="PTHR30244">
    <property type="entry name" value="TRANSAMINASE"/>
    <property type="match status" value="1"/>
</dbReference>
<dbReference type="InterPro" id="IPR015422">
    <property type="entry name" value="PyrdxlP-dep_Trfase_small"/>
</dbReference>
<evidence type="ECO:0000313" key="4">
    <source>
        <dbReference type="EMBL" id="OGK39095.1"/>
    </source>
</evidence>
<protein>
    <recommendedName>
        <fullName evidence="6">Aminotransferase DegT</fullName>
    </recommendedName>
</protein>
<dbReference type="STRING" id="1802055.A3A74_05725"/>
<evidence type="ECO:0000256" key="2">
    <source>
        <dbReference type="PIRSR" id="PIRSR000390-2"/>
    </source>
</evidence>
<comment type="similarity">
    <text evidence="3">Belongs to the DegT/DnrJ/EryC1 family.</text>
</comment>
<dbReference type="PANTHER" id="PTHR30244:SF34">
    <property type="entry name" value="DTDP-4-AMINO-4,6-DIDEOXYGALACTOSE TRANSAMINASE"/>
    <property type="match status" value="1"/>
</dbReference>
<organism evidence="4 5">
    <name type="scientific">Candidatus Roizmanbacteria bacterium RIFCSPLOWO2_01_FULL_35_13</name>
    <dbReference type="NCBI Taxonomy" id="1802055"/>
    <lineage>
        <taxon>Bacteria</taxon>
        <taxon>Candidatus Roizmaniibacteriota</taxon>
    </lineage>
</organism>
<reference evidence="4 5" key="1">
    <citation type="journal article" date="2016" name="Nat. Commun.">
        <title>Thousands of microbial genomes shed light on interconnected biogeochemical processes in an aquifer system.</title>
        <authorList>
            <person name="Anantharaman K."/>
            <person name="Brown C.T."/>
            <person name="Hug L.A."/>
            <person name="Sharon I."/>
            <person name="Castelle C.J."/>
            <person name="Probst A.J."/>
            <person name="Thomas B.C."/>
            <person name="Singh A."/>
            <person name="Wilkins M.J."/>
            <person name="Karaoz U."/>
            <person name="Brodie E.L."/>
            <person name="Williams K.H."/>
            <person name="Hubbard S.S."/>
            <person name="Banfield J.F."/>
        </authorList>
    </citation>
    <scope>NUCLEOTIDE SEQUENCE [LARGE SCALE GENOMIC DNA]</scope>
</reference>
<sequence length="369" mass="41249">MIPLSKPVIGNQEIRMVTRVLKSGIIAQGPRVKELEKKIAEFCGTKYAVAFNSGTAALHSALYALGVRKGDEVITSPFTFVATANAILMLGAAPVFADINEDDFNIDPFKAVKKITAKTRAIIPVDLYGQIYDCKNLKDAIGKAHISILEDACQALGAESKGKKAGRFGDVTAFSLYATKNITSGEGGLIVTDKKIIMQRCQIFRHHGQSGKKRYEYYDLGYNYRMTDIAASIGLAQLKKINWLTNRRIRNAKLMSRGLKNIPGLILPTVRKNNKHVFHQFTVRLTEDFKSNRDKFMLYLTKKGIGSGIYYPEPLHLVNHIKKLGYKKGDFPVAEKMSGQVLSLPVHPLLTKKQIDYIIDQIQNYLILR</sequence>
<dbReference type="GO" id="GO:0030170">
    <property type="term" value="F:pyridoxal phosphate binding"/>
    <property type="evidence" value="ECO:0007669"/>
    <property type="project" value="TreeGrafter"/>
</dbReference>
<feature type="active site" description="Proton acceptor" evidence="1">
    <location>
        <position position="180"/>
    </location>
</feature>
<gene>
    <name evidence="4" type="ORF">A3A74_05725</name>
</gene>
<dbReference type="GO" id="GO:0000271">
    <property type="term" value="P:polysaccharide biosynthetic process"/>
    <property type="evidence" value="ECO:0007669"/>
    <property type="project" value="TreeGrafter"/>
</dbReference>
<dbReference type="InterPro" id="IPR015424">
    <property type="entry name" value="PyrdxlP-dep_Trfase"/>
</dbReference>
<dbReference type="Proteomes" id="UP000179270">
    <property type="component" value="Unassembled WGS sequence"/>
</dbReference>
<feature type="modified residue" description="N6-(pyridoxal phosphate)lysine" evidence="2">
    <location>
        <position position="180"/>
    </location>
</feature>
<comment type="caution">
    <text evidence="4">The sequence shown here is derived from an EMBL/GenBank/DDBJ whole genome shotgun (WGS) entry which is preliminary data.</text>
</comment>
<proteinExistence type="inferred from homology"/>
<keyword evidence="2 3" id="KW-0663">Pyridoxal phosphate</keyword>
<dbReference type="EMBL" id="MGAF01000058">
    <property type="protein sequence ID" value="OGK39095.1"/>
    <property type="molecule type" value="Genomic_DNA"/>
</dbReference>
<dbReference type="CDD" id="cd00616">
    <property type="entry name" value="AHBA_syn"/>
    <property type="match status" value="1"/>
</dbReference>
<dbReference type="Pfam" id="PF01041">
    <property type="entry name" value="DegT_DnrJ_EryC1"/>
    <property type="match status" value="1"/>
</dbReference>
<dbReference type="InterPro" id="IPR015421">
    <property type="entry name" value="PyrdxlP-dep_Trfase_major"/>
</dbReference>
<evidence type="ECO:0000256" key="3">
    <source>
        <dbReference type="RuleBase" id="RU004508"/>
    </source>
</evidence>
<dbReference type="Gene3D" id="3.90.1150.10">
    <property type="entry name" value="Aspartate Aminotransferase, domain 1"/>
    <property type="match status" value="1"/>
</dbReference>
<evidence type="ECO:0008006" key="6">
    <source>
        <dbReference type="Google" id="ProtNLM"/>
    </source>
</evidence>
<dbReference type="InterPro" id="IPR000653">
    <property type="entry name" value="DegT/StrS_aminotransferase"/>
</dbReference>
<dbReference type="GO" id="GO:0008483">
    <property type="term" value="F:transaminase activity"/>
    <property type="evidence" value="ECO:0007669"/>
    <property type="project" value="TreeGrafter"/>
</dbReference>
<name>A0A1F7I6V9_9BACT</name>
<evidence type="ECO:0000313" key="5">
    <source>
        <dbReference type="Proteomes" id="UP000179270"/>
    </source>
</evidence>
<dbReference type="PIRSF" id="PIRSF000390">
    <property type="entry name" value="PLP_StrS"/>
    <property type="match status" value="1"/>
</dbReference>